<dbReference type="InterPro" id="IPR031314">
    <property type="entry name" value="DNK_dom"/>
</dbReference>
<dbReference type="CDD" id="cd01673">
    <property type="entry name" value="dNK"/>
    <property type="match status" value="1"/>
</dbReference>
<dbReference type="Pfam" id="PF01712">
    <property type="entry name" value="dNK"/>
    <property type="match status" value="1"/>
</dbReference>
<keyword evidence="3" id="KW-1185">Reference proteome</keyword>
<dbReference type="InterPro" id="IPR050566">
    <property type="entry name" value="Deoxyribonucleoside_kinase"/>
</dbReference>
<name>A0ABM9B125_9BACT</name>
<dbReference type="EC" id="2.7.1.113" evidence="2"/>
<proteinExistence type="predicted"/>
<accession>A0ABM9B125</accession>
<keyword evidence="2" id="KW-0418">Kinase</keyword>
<evidence type="ECO:0000313" key="2">
    <source>
        <dbReference type="EMBL" id="CAH1000508.1"/>
    </source>
</evidence>
<dbReference type="PANTHER" id="PTHR10513">
    <property type="entry name" value="DEOXYNUCLEOSIDE KINASE"/>
    <property type="match status" value="1"/>
</dbReference>
<dbReference type="Proteomes" id="UP000837803">
    <property type="component" value="Unassembled WGS sequence"/>
</dbReference>
<reference evidence="2" key="1">
    <citation type="submission" date="2021-12" db="EMBL/GenBank/DDBJ databases">
        <authorList>
            <person name="Rodrigo-Torres L."/>
            <person name="Arahal R. D."/>
            <person name="Lucena T."/>
        </authorList>
    </citation>
    <scope>NUCLEOTIDE SEQUENCE</scope>
    <source>
        <strain evidence="2">CECT 8419</strain>
    </source>
</reference>
<dbReference type="InterPro" id="IPR002624">
    <property type="entry name" value="DCK/DGK"/>
</dbReference>
<dbReference type="PANTHER" id="PTHR10513:SF46">
    <property type="entry name" value="DEOXYGUANOSINE KINASE"/>
    <property type="match status" value="1"/>
</dbReference>
<dbReference type="PIRSF" id="PIRSF000705">
    <property type="entry name" value="DNK"/>
    <property type="match status" value="1"/>
</dbReference>
<sequence length="220" mass="25062">MTLPPYTVIEGNIGAGKTTLAERLAAQFGRRLILEEFADNPFLPLFYKDPARYAFPVELFFMAERHKQLEAELAHRELFTQAGTVADYVFIKTLLFARNSLSDQEFRLFNRLFSVMDAGFRDPDLIVYLHRPVAALQANIRRRGRSFEAEITDKYLGSIQTAYFQYFRSVPHLPVVVVDVGDTDFTQPAAYAQLVELLTTKEYAAGMHTITPFAHLQSSL</sequence>
<evidence type="ECO:0000313" key="3">
    <source>
        <dbReference type="Proteomes" id="UP000837803"/>
    </source>
</evidence>
<comment type="caution">
    <text evidence="2">The sequence shown here is derived from an EMBL/GenBank/DDBJ whole genome shotgun (WGS) entry which is preliminary data.</text>
</comment>
<organism evidence="2 3">
    <name type="scientific">Neolewinella maritima</name>
    <dbReference type="NCBI Taxonomy" id="1383882"/>
    <lineage>
        <taxon>Bacteria</taxon>
        <taxon>Pseudomonadati</taxon>
        <taxon>Bacteroidota</taxon>
        <taxon>Saprospiria</taxon>
        <taxon>Saprospirales</taxon>
        <taxon>Lewinellaceae</taxon>
        <taxon>Neolewinella</taxon>
    </lineage>
</organism>
<dbReference type="GO" id="GO:0004138">
    <property type="term" value="F:deoxyguanosine kinase activity"/>
    <property type="evidence" value="ECO:0007669"/>
    <property type="project" value="UniProtKB-EC"/>
</dbReference>
<dbReference type="InterPro" id="IPR027417">
    <property type="entry name" value="P-loop_NTPase"/>
</dbReference>
<keyword evidence="2" id="KW-0808">Transferase</keyword>
<dbReference type="SUPFAM" id="SSF52540">
    <property type="entry name" value="P-loop containing nucleoside triphosphate hydrolases"/>
    <property type="match status" value="1"/>
</dbReference>
<dbReference type="Gene3D" id="3.40.50.300">
    <property type="entry name" value="P-loop containing nucleotide triphosphate hydrolases"/>
    <property type="match status" value="1"/>
</dbReference>
<feature type="domain" description="Deoxynucleoside kinase" evidence="1">
    <location>
        <begin position="8"/>
        <end position="187"/>
    </location>
</feature>
<protein>
    <submittedName>
        <fullName evidence="2">Deoxyguanosine kinase</fullName>
        <ecNumber evidence="2">2.7.1.113</ecNumber>
    </submittedName>
</protein>
<dbReference type="RefSeq" id="WP_238750558.1">
    <property type="nucleotide sequence ID" value="NZ_CAKLPZ010000001.1"/>
</dbReference>
<evidence type="ECO:0000259" key="1">
    <source>
        <dbReference type="Pfam" id="PF01712"/>
    </source>
</evidence>
<dbReference type="EMBL" id="CAKLPZ010000001">
    <property type="protein sequence ID" value="CAH1000508.1"/>
    <property type="molecule type" value="Genomic_DNA"/>
</dbReference>
<gene>
    <name evidence="2" type="primary">dgk</name>
    <name evidence="2" type="ORF">LEM8419_01661</name>
</gene>